<dbReference type="OrthoDB" id="5376138at2759"/>
<dbReference type="PROSITE" id="PS50850">
    <property type="entry name" value="MFS"/>
    <property type="match status" value="1"/>
</dbReference>
<keyword evidence="3 5" id="KW-1133">Transmembrane helix</keyword>
<dbReference type="InParanoid" id="A0A1B7MMH7"/>
<sequence>MTHHEGDPSFRGLPTKRVDQVTEPTGAPMSFVHKEGALNVALQNRIKDEELKKNPGVKLSHAPSIAEDEFYVDFEDGDMRNPVNFSLTRKWVMTITACAFAGITGAAGSSYVMGYSSMIRDLDCTLFQATIGLSMYALGIGLAPLVTSSFSEEFGRLLFYIISTFMFMLTEVMIALAPNIQTVIVARFLGGAFGSTGSTLVAGTIADIWLPHQRGFPMSLFALSIMTCNGLGPTVAGWIEANPSLGWRWIQWIHAIVSGVYFIIMLLFMRETRSTIILIRIARKVRKDTGDGRYRARAEENKPSLASMIWISCTRPLYLLLTEPTVLSFSLWVGFVWGVLYILLESISGEFKSVYGFDVGETGTIFVTITIGSLLGYLANVYQERMYQSSKYVHRKAQEARLYIACVASIVLPIGMLIFAWTARPDVPWIIPLVGLTFFWSSAFVIYQVVFVYLADCYGPYASSALAGQSLCRNILATIFPLFTARMFDMMTYKWADTLVAVIAIAMIPIPFVLFFYGSRIRQHSPVSQKIAEEEKISDLARS</sequence>
<name>A0A1B7MMH7_9AGAM</name>
<feature type="transmembrane region" description="Helical" evidence="5">
    <location>
        <begin position="157"/>
        <end position="178"/>
    </location>
</feature>
<feature type="transmembrane region" description="Helical" evidence="5">
    <location>
        <begin position="364"/>
        <end position="382"/>
    </location>
</feature>
<keyword evidence="8" id="KW-1185">Reference proteome</keyword>
<dbReference type="InterPro" id="IPR036259">
    <property type="entry name" value="MFS_trans_sf"/>
</dbReference>
<dbReference type="PANTHER" id="PTHR23502">
    <property type="entry name" value="MAJOR FACILITATOR SUPERFAMILY"/>
    <property type="match status" value="1"/>
</dbReference>
<evidence type="ECO:0000256" key="4">
    <source>
        <dbReference type="ARBA" id="ARBA00023136"/>
    </source>
</evidence>
<dbReference type="FunFam" id="1.20.1250.20:FF:000082">
    <property type="entry name" value="MFS multidrug transporter, putative"/>
    <property type="match status" value="1"/>
</dbReference>
<feature type="transmembrane region" description="Helical" evidence="5">
    <location>
        <begin position="218"/>
        <end position="239"/>
    </location>
</feature>
<dbReference type="PANTHER" id="PTHR23502:SF134">
    <property type="entry name" value="MAJOR FACILITATOR SUPERFAMILY (MFS) PROFILE DOMAIN-CONTAINING PROTEIN-RELATED"/>
    <property type="match status" value="1"/>
</dbReference>
<organism evidence="7 8">
    <name type="scientific">Rhizopogon vinicolor AM-OR11-026</name>
    <dbReference type="NCBI Taxonomy" id="1314800"/>
    <lineage>
        <taxon>Eukaryota</taxon>
        <taxon>Fungi</taxon>
        <taxon>Dikarya</taxon>
        <taxon>Basidiomycota</taxon>
        <taxon>Agaricomycotina</taxon>
        <taxon>Agaricomycetes</taxon>
        <taxon>Agaricomycetidae</taxon>
        <taxon>Boletales</taxon>
        <taxon>Suillineae</taxon>
        <taxon>Rhizopogonaceae</taxon>
        <taxon>Rhizopogon</taxon>
    </lineage>
</organism>
<accession>A0A1B7MMH7</accession>
<feature type="transmembrane region" description="Helical" evidence="5">
    <location>
        <begin position="499"/>
        <end position="518"/>
    </location>
</feature>
<feature type="transmembrane region" description="Helical" evidence="5">
    <location>
        <begin position="125"/>
        <end position="145"/>
    </location>
</feature>
<feature type="transmembrane region" description="Helical" evidence="5">
    <location>
        <begin position="91"/>
        <end position="113"/>
    </location>
</feature>
<dbReference type="EMBL" id="KV448704">
    <property type="protein sequence ID" value="OAX33806.1"/>
    <property type="molecule type" value="Genomic_DNA"/>
</dbReference>
<evidence type="ECO:0000313" key="7">
    <source>
        <dbReference type="EMBL" id="OAX33806.1"/>
    </source>
</evidence>
<dbReference type="GO" id="GO:0022857">
    <property type="term" value="F:transmembrane transporter activity"/>
    <property type="evidence" value="ECO:0007669"/>
    <property type="project" value="InterPro"/>
</dbReference>
<reference evidence="7 8" key="1">
    <citation type="submission" date="2016-06" db="EMBL/GenBank/DDBJ databases">
        <title>Comparative genomics of the ectomycorrhizal sister species Rhizopogon vinicolor and Rhizopogon vesiculosus (Basidiomycota: Boletales) reveals a divergence of the mating type B locus.</title>
        <authorList>
            <consortium name="DOE Joint Genome Institute"/>
            <person name="Mujic A.B."/>
            <person name="Kuo A."/>
            <person name="Tritt A."/>
            <person name="Lipzen A."/>
            <person name="Chen C."/>
            <person name="Johnson J."/>
            <person name="Sharma A."/>
            <person name="Barry K."/>
            <person name="Grigoriev I.V."/>
            <person name="Spatafora J.W."/>
        </authorList>
    </citation>
    <scope>NUCLEOTIDE SEQUENCE [LARGE SCALE GENOMIC DNA]</scope>
    <source>
        <strain evidence="7 8">AM-OR11-026</strain>
    </source>
</reference>
<dbReference type="SUPFAM" id="SSF103473">
    <property type="entry name" value="MFS general substrate transporter"/>
    <property type="match status" value="1"/>
</dbReference>
<evidence type="ECO:0000256" key="5">
    <source>
        <dbReference type="SAM" id="Phobius"/>
    </source>
</evidence>
<dbReference type="Proteomes" id="UP000092154">
    <property type="component" value="Unassembled WGS sequence"/>
</dbReference>
<feature type="transmembrane region" description="Helical" evidence="5">
    <location>
        <begin position="184"/>
        <end position="206"/>
    </location>
</feature>
<gene>
    <name evidence="7" type="ORF">K503DRAFT_725372</name>
</gene>
<evidence type="ECO:0000313" key="8">
    <source>
        <dbReference type="Proteomes" id="UP000092154"/>
    </source>
</evidence>
<feature type="transmembrane region" description="Helical" evidence="5">
    <location>
        <begin position="251"/>
        <end position="269"/>
    </location>
</feature>
<feature type="domain" description="Major facilitator superfamily (MFS) profile" evidence="6">
    <location>
        <begin position="93"/>
        <end position="521"/>
    </location>
</feature>
<dbReference type="GO" id="GO:0005886">
    <property type="term" value="C:plasma membrane"/>
    <property type="evidence" value="ECO:0007669"/>
    <property type="project" value="TreeGrafter"/>
</dbReference>
<feature type="transmembrane region" description="Helical" evidence="5">
    <location>
        <begin position="317"/>
        <end position="344"/>
    </location>
</feature>
<dbReference type="AlphaFoldDB" id="A0A1B7MMH7"/>
<evidence type="ECO:0000256" key="1">
    <source>
        <dbReference type="ARBA" id="ARBA00004141"/>
    </source>
</evidence>
<keyword evidence="2 5" id="KW-0812">Transmembrane</keyword>
<evidence type="ECO:0000256" key="3">
    <source>
        <dbReference type="ARBA" id="ARBA00022989"/>
    </source>
</evidence>
<dbReference type="STRING" id="1314800.A0A1B7MMH7"/>
<keyword evidence="4 5" id="KW-0472">Membrane</keyword>
<dbReference type="InterPro" id="IPR020846">
    <property type="entry name" value="MFS_dom"/>
</dbReference>
<feature type="transmembrane region" description="Helical" evidence="5">
    <location>
        <begin position="429"/>
        <end position="454"/>
    </location>
</feature>
<comment type="subcellular location">
    <subcellularLocation>
        <location evidence="1">Membrane</location>
        <topology evidence="1">Multi-pass membrane protein</topology>
    </subcellularLocation>
</comment>
<evidence type="ECO:0000259" key="6">
    <source>
        <dbReference type="PROSITE" id="PS50850"/>
    </source>
</evidence>
<evidence type="ECO:0000256" key="2">
    <source>
        <dbReference type="ARBA" id="ARBA00022692"/>
    </source>
</evidence>
<dbReference type="InterPro" id="IPR011701">
    <property type="entry name" value="MFS"/>
</dbReference>
<feature type="transmembrane region" description="Helical" evidence="5">
    <location>
        <begin position="402"/>
        <end position="423"/>
    </location>
</feature>
<dbReference type="Pfam" id="PF07690">
    <property type="entry name" value="MFS_1"/>
    <property type="match status" value="1"/>
</dbReference>
<proteinExistence type="predicted"/>
<dbReference type="Gene3D" id="1.20.1250.20">
    <property type="entry name" value="MFS general substrate transporter like domains"/>
    <property type="match status" value="1"/>
</dbReference>
<protein>
    <submittedName>
        <fullName evidence="7">MFS general substrate transporter</fullName>
    </submittedName>
</protein>
<dbReference type="CDD" id="cd17323">
    <property type="entry name" value="MFS_Tpo1_MDR_like"/>
    <property type="match status" value="1"/>
</dbReference>